<dbReference type="Proteomes" id="UP000030101">
    <property type="component" value="Unassembled WGS sequence"/>
</dbReference>
<organism evidence="2 3">
    <name type="scientific">Porphyromonas canoris</name>
    <dbReference type="NCBI Taxonomy" id="36875"/>
    <lineage>
        <taxon>Bacteria</taxon>
        <taxon>Pseudomonadati</taxon>
        <taxon>Bacteroidota</taxon>
        <taxon>Bacteroidia</taxon>
        <taxon>Bacteroidales</taxon>
        <taxon>Porphyromonadaceae</taxon>
        <taxon>Porphyromonas</taxon>
    </lineage>
</organism>
<dbReference type="RefSeq" id="WP_081964562.1">
    <property type="nucleotide sequence ID" value="NZ_JQZV01000013.1"/>
</dbReference>
<comment type="caution">
    <text evidence="2">The sequence shown here is derived from an EMBL/GenBank/DDBJ whole genome shotgun (WGS) entry which is preliminary data.</text>
</comment>
<accession>A0ABR4XJ97</accession>
<proteinExistence type="predicted"/>
<dbReference type="SUPFAM" id="SSF56935">
    <property type="entry name" value="Porins"/>
    <property type="match status" value="1"/>
</dbReference>
<reference evidence="2 3" key="1">
    <citation type="submission" date="2014-08" db="EMBL/GenBank/DDBJ databases">
        <title>Porphyromonas canoris strain:OH2762 Genome sequencing.</title>
        <authorList>
            <person name="Wallis C."/>
            <person name="Deusch O."/>
            <person name="O'Flynn C."/>
            <person name="Davis I."/>
            <person name="Jospin G."/>
            <person name="Darling A.E."/>
            <person name="Coil D.A."/>
            <person name="Alexiev A."/>
            <person name="Horsfall A."/>
            <person name="Kirkwood N."/>
            <person name="Harris S."/>
            <person name="Eisen J.A."/>
        </authorList>
    </citation>
    <scope>NUCLEOTIDE SEQUENCE [LARGE SCALE GENOMIC DNA]</scope>
    <source>
        <strain evidence="3">COT-108 OH2762</strain>
    </source>
</reference>
<dbReference type="InterPro" id="IPR041700">
    <property type="entry name" value="OMP_b-brl_3"/>
</dbReference>
<name>A0ABR4XJ97_9PORP</name>
<protein>
    <recommendedName>
        <fullName evidence="1">Outer membrane protein beta-barrel domain-containing protein</fullName>
    </recommendedName>
</protein>
<evidence type="ECO:0000313" key="3">
    <source>
        <dbReference type="Proteomes" id="UP000030101"/>
    </source>
</evidence>
<evidence type="ECO:0000259" key="1">
    <source>
        <dbReference type="Pfam" id="PF14905"/>
    </source>
</evidence>
<evidence type="ECO:0000313" key="2">
    <source>
        <dbReference type="EMBL" id="KGN91766.1"/>
    </source>
</evidence>
<sequence length="930" mass="103690">MSSKQESKSRRICLLALFITLFSGWAAVPGTLHAQGKKQYTIQATIVEKESGRLASGASARLLHAKDSSFYKGNAANTQGNITIGDVSEGKYVFRVTYMGFQTKDSIITVAGDRYKLDFGKIFIVEETQNLTDVVVTKYLAPVTVKKDTTEFNASSFKVRDGASVEELIKKLPGMEVSDDGAIKYNGESIEGLQLDGRDFFTDNITMGTKNLLSDMIDKLQVVDKKSDESRLTGMSDGENKKIINLVVKKDRKKGLMGNLSGGYGTENRYEANAMINAFMDKTRLTFLGNSNNLPKGGNMNGMPTEHSFGLNLDQNISKKLSFVTDISYDDNRNRRTGYNLNTELLGGNNKSQQNNQHFDNLSGDRTFRANTRMEWHPDSLTTIYVRPAVRYSSNMRDFSQKHNTFLPDGTKINDGERTEVSESDNLRANIGFHAARRLNNNGRNILVGGMLNYSSGTENSNVISKTLFYNQAGNEINLDQNIIQANSGVSARFRTSWVEPLAKRFYLQLEYNPSLSFSGSDRQAYNKDAQGGYTVQDPLYSKNTEYSMISNNFGFNLRYNTGKGLNTQLGFSWIPTSTESRYGLGNGTSDSRTRFVWDYSPTLRVEYSKERSNRLFFEYRGNTYQPSMNQLMPIADLRDPLNKVIGNPDLLPGFSHDLYGGFSFSNNKTRSFVNFHTFGNYNQRSIVSKSTIDPATGARESTYVNADGDYGLNANLRYSQGIGKMPLTLDLGAGYGASSNQGYINGVLGETTSQRPSASLSFRWNKEPLSISFGSRANWNTTRNNISSQLDRDTRIVQLHGDVSLSLPWNMMLTADYNFTNRTGFNEALNGNYHLLNARLSKSFLKNNAATVELSWFDILGQRTAYSFTQTARNITDSYVATVTTYAMVTFKYNFNFFGGGSSSNADAQRTGRRYGGYGGYGYGGGRPR</sequence>
<dbReference type="EMBL" id="JQZV01000013">
    <property type="protein sequence ID" value="KGN91766.1"/>
    <property type="molecule type" value="Genomic_DNA"/>
</dbReference>
<feature type="domain" description="Outer membrane protein beta-barrel" evidence="1">
    <location>
        <begin position="438"/>
        <end position="894"/>
    </location>
</feature>
<keyword evidence="3" id="KW-1185">Reference proteome</keyword>
<dbReference type="Pfam" id="PF14905">
    <property type="entry name" value="OMP_b-brl_3"/>
    <property type="match status" value="1"/>
</dbReference>
<gene>
    <name evidence="2" type="ORF">HQ43_06640</name>
</gene>